<dbReference type="VEuPathDB" id="VectorBase:ADIR011712"/>
<keyword evidence="1" id="KW-0175">Coiled coil</keyword>
<feature type="compositionally biased region" description="Polar residues" evidence="2">
    <location>
        <begin position="1100"/>
        <end position="1113"/>
    </location>
</feature>
<feature type="region of interest" description="Disordered" evidence="2">
    <location>
        <begin position="123"/>
        <end position="345"/>
    </location>
</feature>
<feature type="compositionally biased region" description="Basic residues" evidence="2">
    <location>
        <begin position="985"/>
        <end position="994"/>
    </location>
</feature>
<reference evidence="4" key="1">
    <citation type="submission" date="2013-03" db="EMBL/GenBank/DDBJ databases">
        <title>The Genome Sequence of Anopheles dirus WRAIR2.</title>
        <authorList>
            <consortium name="The Broad Institute Genomics Platform"/>
            <person name="Neafsey D.E."/>
            <person name="Walton C."/>
            <person name="Walker B."/>
            <person name="Young S.K."/>
            <person name="Zeng Q."/>
            <person name="Gargeya S."/>
            <person name="Fitzgerald M."/>
            <person name="Haas B."/>
            <person name="Abouelleil A."/>
            <person name="Allen A.W."/>
            <person name="Alvarado L."/>
            <person name="Arachchi H.M."/>
            <person name="Berlin A.M."/>
            <person name="Chapman S.B."/>
            <person name="Gainer-Dewar J."/>
            <person name="Goldberg J."/>
            <person name="Griggs A."/>
            <person name="Gujja S."/>
            <person name="Hansen M."/>
            <person name="Howarth C."/>
            <person name="Imamovic A."/>
            <person name="Ireland A."/>
            <person name="Larimer J."/>
            <person name="McCowan C."/>
            <person name="Murphy C."/>
            <person name="Pearson M."/>
            <person name="Poon T.W."/>
            <person name="Priest M."/>
            <person name="Roberts A."/>
            <person name="Saif S."/>
            <person name="Shea T."/>
            <person name="Sisk P."/>
            <person name="Sykes S."/>
            <person name="Wortman J."/>
            <person name="Nusbaum C."/>
            <person name="Birren B."/>
        </authorList>
    </citation>
    <scope>NUCLEOTIDE SEQUENCE [LARGE SCALE GENOMIC DNA]</scope>
    <source>
        <strain evidence="4">WRAIR2</strain>
    </source>
</reference>
<feature type="region of interest" description="Disordered" evidence="2">
    <location>
        <begin position="985"/>
        <end position="1011"/>
    </location>
</feature>
<protein>
    <submittedName>
        <fullName evidence="3">Uncharacterized protein</fullName>
    </submittedName>
</protein>
<feature type="region of interest" description="Disordered" evidence="2">
    <location>
        <begin position="455"/>
        <end position="515"/>
    </location>
</feature>
<feature type="compositionally biased region" description="Basic and acidic residues" evidence="2">
    <location>
        <begin position="672"/>
        <end position="684"/>
    </location>
</feature>
<proteinExistence type="predicted"/>
<organism evidence="3 4">
    <name type="scientific">Anopheles dirus</name>
    <dbReference type="NCBI Taxonomy" id="7168"/>
    <lineage>
        <taxon>Eukaryota</taxon>
        <taxon>Metazoa</taxon>
        <taxon>Ecdysozoa</taxon>
        <taxon>Arthropoda</taxon>
        <taxon>Hexapoda</taxon>
        <taxon>Insecta</taxon>
        <taxon>Pterygota</taxon>
        <taxon>Neoptera</taxon>
        <taxon>Endopterygota</taxon>
        <taxon>Diptera</taxon>
        <taxon>Nematocera</taxon>
        <taxon>Culicoidea</taxon>
        <taxon>Culicidae</taxon>
        <taxon>Anophelinae</taxon>
        <taxon>Anopheles</taxon>
    </lineage>
</organism>
<name>A0A182NVL1_9DIPT</name>
<sequence>MEDFDIYGDLEHIENESKQEDEVLRALRQKIKELEENAEIVEREKKDIMRQNKILLENVSSLLLTAKAELKRKDTVISDLRRQSDNSVFKRGASRYNKDVRCVSKFTQTPHVHLVDMEVQTVHIQEGETPPRKRKLSSSVMFGNDMRQTRDRYHEEDRAYKTDPYRESHRNRGRTSEREYEREKSRDRERERVRSRDREREKHRNLERSSECDRRRDRDKDRERNRKSCHRERSRDRSRHKYERSSDKAMRDQSDKRDSKQERCRRRSNERSKDRELFVADANTREKESIKEKCSVSRTHVKSKRLENSPESKLGMQEIKSKGQPEVRLNDPVLPSLVQPSGKVHNRDKGISTHYKNQHIDDIHCLLSMSEHGRNSREPTFPCISGMPDGSSAPHSIHESIGVELREGAELVAQQKTYSETRQQRIISDGITQNESNEQMADKILETNVEEAISDQSIPNISPSTGTLRVTSDEKSAAKGAKSARMKPVQIQPSDDLKRDKQPTNADETLEDKHVDADAVHKERSPFSSISVGQVFETIESIHASTSCPLEENANDTTVPSVESSSESIPCIERENGEIISSIDRGKFHLNSDYVDTSFVKEKTSSSRKWLKTRIAGERIETDSLKVEETVKVIVDETVPESTDSTNIKDSKRVPREQCKRKTKSKTKKNHAPSDSDGKTHNRNLDSVEQQHPVSIELVNEEAAESGSIAKLEKLEPIEQRTDGNNTLPNFSIITEQIGTHVPPVESGKFEGTIPKESPSAAIESNNAPSIALPITSPLDTIQPKPIASCNERAKDMSKHMTPMVVVHSPAKPSQYTPQGTPYKDPPISHYAMDDRASVQHIMESLFQTPVKHEPLDSAAASRTNNVFQKTVSSEGTPIWRTSEGSEKKGTAVADCILSNNLLAYSTPLSTKPSSRFCTDRTAPVKNPSEEEVQCKTSAHMSVTDEATVAQPEKRTSVKKSERKTKALVDQGIASTDSNELKVKHCSKKTSTRKTKNDDVPPIDQPIISTTIPNGAENEATVQPRTITPSEGNISCGALKPNAFKTPEALKSYKKSEKASRKQSLDELRHAVDSPPTNEISIVKNPNEKENKSTRIKWSAHQNSSSTIITQSVTDKRLNECPTSLSNTSRKRSSRRTNNDEEKHPCVSDKTTSPRTLHTSQ</sequence>
<feature type="compositionally biased region" description="Basic residues" evidence="2">
    <location>
        <begin position="661"/>
        <end position="671"/>
    </location>
</feature>
<dbReference type="AlphaFoldDB" id="A0A182NVL1"/>
<feature type="compositionally biased region" description="Basic and acidic residues" evidence="2">
    <location>
        <begin position="1137"/>
        <end position="1147"/>
    </location>
</feature>
<feature type="compositionally biased region" description="Polar residues" evidence="2">
    <location>
        <begin position="1149"/>
        <end position="1161"/>
    </location>
</feature>
<feature type="compositionally biased region" description="Basic and acidic residues" evidence="2">
    <location>
        <begin position="1054"/>
        <end position="1072"/>
    </location>
</feature>
<feature type="region of interest" description="Disordered" evidence="2">
    <location>
        <begin position="641"/>
        <end position="684"/>
    </location>
</feature>
<evidence type="ECO:0000256" key="2">
    <source>
        <dbReference type="SAM" id="MobiDB-lite"/>
    </source>
</evidence>
<feature type="compositionally biased region" description="Basic and acidic residues" evidence="2">
    <location>
        <begin position="647"/>
        <end position="660"/>
    </location>
</feature>
<dbReference type="EnsemblMetazoa" id="ADIR011712-RA">
    <property type="protein sequence ID" value="ADIR011712-PA"/>
    <property type="gene ID" value="ADIR011712"/>
</dbReference>
<keyword evidence="4" id="KW-1185">Reference proteome</keyword>
<evidence type="ECO:0000256" key="1">
    <source>
        <dbReference type="SAM" id="Coils"/>
    </source>
</evidence>
<feature type="compositionally biased region" description="Basic and acidic residues" evidence="2">
    <location>
        <begin position="243"/>
        <end position="295"/>
    </location>
</feature>
<feature type="region of interest" description="Disordered" evidence="2">
    <location>
        <begin position="938"/>
        <end position="966"/>
    </location>
</feature>
<feature type="region of interest" description="Disordered" evidence="2">
    <location>
        <begin position="1050"/>
        <end position="1161"/>
    </location>
</feature>
<reference evidence="3" key="2">
    <citation type="submission" date="2020-05" db="UniProtKB">
        <authorList>
            <consortium name="EnsemblMetazoa"/>
        </authorList>
    </citation>
    <scope>IDENTIFICATION</scope>
    <source>
        <strain evidence="3">WRAIR2</strain>
    </source>
</reference>
<feature type="compositionally biased region" description="Basic and acidic residues" evidence="2">
    <location>
        <begin position="952"/>
        <end position="966"/>
    </location>
</feature>
<evidence type="ECO:0000313" key="3">
    <source>
        <dbReference type="EnsemblMetazoa" id="ADIR011712-PA"/>
    </source>
</evidence>
<evidence type="ECO:0000313" key="4">
    <source>
        <dbReference type="Proteomes" id="UP000075884"/>
    </source>
</evidence>
<feature type="compositionally biased region" description="Polar residues" evidence="2">
    <location>
        <begin position="455"/>
        <end position="470"/>
    </location>
</feature>
<feature type="coiled-coil region" evidence="1">
    <location>
        <begin position="10"/>
        <end position="58"/>
    </location>
</feature>
<dbReference type="STRING" id="7168.A0A182NVL1"/>
<feature type="compositionally biased region" description="Basic and acidic residues" evidence="2">
    <location>
        <begin position="319"/>
        <end position="329"/>
    </location>
</feature>
<dbReference type="Proteomes" id="UP000075884">
    <property type="component" value="Unassembled WGS sequence"/>
</dbReference>
<feature type="compositionally biased region" description="Basic and acidic residues" evidence="2">
    <location>
        <begin position="147"/>
        <end position="235"/>
    </location>
</feature>
<accession>A0A182NVL1</accession>